<protein>
    <submittedName>
        <fullName evidence="1">Uncharacterized protein</fullName>
    </submittedName>
</protein>
<evidence type="ECO:0000313" key="2">
    <source>
        <dbReference type="Proteomes" id="UP000729402"/>
    </source>
</evidence>
<reference evidence="1" key="1">
    <citation type="journal article" date="2021" name="bioRxiv">
        <title>Whole Genome Assembly and Annotation of Northern Wild Rice, Zizania palustris L., Supports a Whole Genome Duplication in the Zizania Genus.</title>
        <authorList>
            <person name="Haas M."/>
            <person name="Kono T."/>
            <person name="Macchietto M."/>
            <person name="Millas R."/>
            <person name="McGilp L."/>
            <person name="Shao M."/>
            <person name="Duquette J."/>
            <person name="Hirsch C.N."/>
            <person name="Kimball J."/>
        </authorList>
    </citation>
    <scope>NUCLEOTIDE SEQUENCE</scope>
    <source>
        <tissue evidence="1">Fresh leaf tissue</tissue>
    </source>
</reference>
<organism evidence="1 2">
    <name type="scientific">Zizania palustris</name>
    <name type="common">Northern wild rice</name>
    <dbReference type="NCBI Taxonomy" id="103762"/>
    <lineage>
        <taxon>Eukaryota</taxon>
        <taxon>Viridiplantae</taxon>
        <taxon>Streptophyta</taxon>
        <taxon>Embryophyta</taxon>
        <taxon>Tracheophyta</taxon>
        <taxon>Spermatophyta</taxon>
        <taxon>Magnoliopsida</taxon>
        <taxon>Liliopsida</taxon>
        <taxon>Poales</taxon>
        <taxon>Poaceae</taxon>
        <taxon>BOP clade</taxon>
        <taxon>Oryzoideae</taxon>
        <taxon>Oryzeae</taxon>
        <taxon>Zizaniinae</taxon>
        <taxon>Zizania</taxon>
    </lineage>
</organism>
<keyword evidence="2" id="KW-1185">Reference proteome</keyword>
<reference evidence="1" key="2">
    <citation type="submission" date="2021-02" db="EMBL/GenBank/DDBJ databases">
        <authorList>
            <person name="Kimball J.A."/>
            <person name="Haas M.W."/>
            <person name="Macchietto M."/>
            <person name="Kono T."/>
            <person name="Duquette J."/>
            <person name="Shao M."/>
        </authorList>
    </citation>
    <scope>NUCLEOTIDE SEQUENCE</scope>
    <source>
        <tissue evidence="1">Fresh leaf tissue</tissue>
    </source>
</reference>
<sequence length="192" mass="20902">MSEWPESALAEREQMASLRALSKRASGGGPLLHLLELAWDPKLASNSVIAMAQNIEKSLQDAIPGSLSPPSLSRPPIRLVYSRRQRFPVGFNQTPTDTDQGMAFGSQQRLDKRKGLLFPDTPSIKNFIQATSDGKLYAELTIGQIQHTAIRYCGLCEEQVGVGKLMAPVRDNVKLIPGRSSSTRVDDAVGTA</sequence>
<gene>
    <name evidence="1" type="ORF">GUJ93_ZPchr0006g43149</name>
</gene>
<proteinExistence type="predicted"/>
<evidence type="ECO:0000313" key="1">
    <source>
        <dbReference type="EMBL" id="KAG8076533.1"/>
    </source>
</evidence>
<dbReference type="AlphaFoldDB" id="A0A8J5W3Q2"/>
<accession>A0A8J5W3Q2</accession>
<dbReference type="EMBL" id="JAAALK010000283">
    <property type="protein sequence ID" value="KAG8076533.1"/>
    <property type="molecule type" value="Genomic_DNA"/>
</dbReference>
<name>A0A8J5W3Q2_ZIZPA</name>
<dbReference type="Proteomes" id="UP000729402">
    <property type="component" value="Unassembled WGS sequence"/>
</dbReference>
<comment type="caution">
    <text evidence="1">The sequence shown here is derived from an EMBL/GenBank/DDBJ whole genome shotgun (WGS) entry which is preliminary data.</text>
</comment>